<comment type="caution">
    <text evidence="7">The sequence shown here is derived from an EMBL/GenBank/DDBJ whole genome shotgun (WGS) entry which is preliminary data.</text>
</comment>
<dbReference type="PANTHER" id="PTHR43641">
    <property type="entry name" value="FORMATE ACETYLTRANSFERASE 3-RELATED"/>
    <property type="match status" value="1"/>
</dbReference>
<keyword evidence="2" id="KW-0456">Lyase</keyword>
<evidence type="ECO:0000313" key="8">
    <source>
        <dbReference type="Proteomes" id="UP000244856"/>
    </source>
</evidence>
<evidence type="ECO:0000256" key="2">
    <source>
        <dbReference type="ARBA" id="ARBA00023239"/>
    </source>
</evidence>
<gene>
    <name evidence="7" type="ORF">B7T07_03820</name>
</gene>
<dbReference type="GO" id="GO:0016829">
    <property type="term" value="F:lyase activity"/>
    <property type="evidence" value="ECO:0007669"/>
    <property type="project" value="UniProtKB-KW"/>
</dbReference>
<evidence type="ECO:0000256" key="3">
    <source>
        <dbReference type="PIRSR" id="PIRSR000379-2"/>
    </source>
</evidence>
<dbReference type="InterPro" id="IPR051215">
    <property type="entry name" value="GRE"/>
</dbReference>
<accession>A0AA45HHA8</accession>
<dbReference type="PANTHER" id="PTHR43641:SF2">
    <property type="entry name" value="DEHYDRATASE YBIW-RELATED"/>
    <property type="match status" value="1"/>
</dbReference>
<organism evidence="7 8">
    <name type="scientific">Cronobacter sakazakii</name>
    <name type="common">Enterobacter sakazakii</name>
    <dbReference type="NCBI Taxonomy" id="28141"/>
    <lineage>
        <taxon>Bacteria</taxon>
        <taxon>Pseudomonadati</taxon>
        <taxon>Pseudomonadota</taxon>
        <taxon>Gammaproteobacteria</taxon>
        <taxon>Enterobacterales</taxon>
        <taxon>Enterobacteriaceae</taxon>
        <taxon>Cronobacter</taxon>
    </lineage>
</organism>
<name>A0AA45HHA8_CROSK</name>
<feature type="domain" description="Glycine radical" evidence="5">
    <location>
        <begin position="689"/>
        <end position="810"/>
    </location>
</feature>
<evidence type="ECO:0000313" key="7">
    <source>
        <dbReference type="EMBL" id="PUW07382.1"/>
    </source>
</evidence>
<protein>
    <submittedName>
        <fullName evidence="7">Formate C-acetyltransferase/glycerol dehydratase family glycyl radical enzyme</fullName>
    </submittedName>
</protein>
<evidence type="ECO:0000256" key="1">
    <source>
        <dbReference type="ARBA" id="ARBA00022818"/>
    </source>
</evidence>
<dbReference type="Gene3D" id="3.20.70.20">
    <property type="match status" value="1"/>
</dbReference>
<evidence type="ECO:0000259" key="5">
    <source>
        <dbReference type="PROSITE" id="PS51149"/>
    </source>
</evidence>
<reference evidence="7 8" key="1">
    <citation type="submission" date="2017-04" db="EMBL/GenBank/DDBJ databases">
        <title>Cronobacter sakazakii, ST83 Lineage Isolates.</title>
        <authorList>
            <person name="Chase H."/>
            <person name="Tall B."/>
            <person name="Gopinath G."/>
            <person name="Lehner A."/>
        </authorList>
    </citation>
    <scope>NUCLEOTIDE SEQUENCE [LARGE SCALE GENOMIC DNA]</scope>
    <source>
        <strain evidence="7 8">MOD1_Comp15</strain>
    </source>
</reference>
<dbReference type="PIRSF" id="PIRSF000379">
    <property type="entry name" value="For_Ac_trans_1"/>
    <property type="match status" value="1"/>
</dbReference>
<dbReference type="InterPro" id="IPR019777">
    <property type="entry name" value="Form_AcTrfase_GR_CS"/>
</dbReference>
<dbReference type="Proteomes" id="UP000244856">
    <property type="component" value="Unassembled WGS sequence"/>
</dbReference>
<feature type="modified residue" description="Glycine radical" evidence="3 4">
    <location>
        <position position="786"/>
    </location>
</feature>
<dbReference type="InterPro" id="IPR004184">
    <property type="entry name" value="PFL_dom"/>
</dbReference>
<dbReference type="InterPro" id="IPR001150">
    <property type="entry name" value="Gly_radical"/>
</dbReference>
<dbReference type="CDD" id="cd01677">
    <property type="entry name" value="PFL2_DhaB_BssA"/>
    <property type="match status" value="1"/>
</dbReference>
<dbReference type="PROSITE" id="PS00850">
    <property type="entry name" value="GLY_RADICAL_1"/>
    <property type="match status" value="1"/>
</dbReference>
<dbReference type="InterPro" id="IPR010098">
    <property type="entry name" value="PFL2/GDeHydtase_fam"/>
</dbReference>
<keyword evidence="1 3" id="KW-0556">Organic radical</keyword>
<dbReference type="GO" id="GO:0005829">
    <property type="term" value="C:cytosol"/>
    <property type="evidence" value="ECO:0007669"/>
    <property type="project" value="TreeGrafter"/>
</dbReference>
<dbReference type="SUPFAM" id="SSF51998">
    <property type="entry name" value="PFL-like glycyl radical enzymes"/>
    <property type="match status" value="1"/>
</dbReference>
<feature type="domain" description="PFL" evidence="6">
    <location>
        <begin position="11"/>
        <end position="682"/>
    </location>
</feature>
<evidence type="ECO:0000259" key="6">
    <source>
        <dbReference type="PROSITE" id="PS51554"/>
    </source>
</evidence>
<dbReference type="RefSeq" id="WP_080320683.1">
    <property type="nucleotide sequence ID" value="NZ_CP078110.1"/>
</dbReference>
<dbReference type="EMBL" id="NCTU01000002">
    <property type="protein sequence ID" value="PUW07382.1"/>
    <property type="molecule type" value="Genomic_DNA"/>
</dbReference>
<dbReference type="AlphaFoldDB" id="A0AA45HHA8"/>
<dbReference type="Pfam" id="PF02901">
    <property type="entry name" value="PFL-like"/>
    <property type="match status" value="1"/>
</dbReference>
<proteinExistence type="predicted"/>
<dbReference type="FunFam" id="3.20.70.20:FF:000008">
    <property type="entry name" value="Hypothetical formate acetyltransferase 3"/>
    <property type="match status" value="1"/>
</dbReference>
<dbReference type="PROSITE" id="PS51149">
    <property type="entry name" value="GLY_RADICAL_2"/>
    <property type="match status" value="1"/>
</dbReference>
<dbReference type="PROSITE" id="PS51554">
    <property type="entry name" value="PFL"/>
    <property type="match status" value="1"/>
</dbReference>
<sequence>MTELNLTFLPERIKAHKAALVQIVRPPVCTERAQHYTAMYQQHQDKPLPVRRALALAYHLANRTLWIKHDELIVGNQASQVRAAPFFPEYTVSWIEKEIDDLADRPGAGFSVSPQDKTVMHEICPWWRGQTVQDRCYGMFTDEQKELLASGIIKAEGNMTSGDAHLAVNFPLLLEKGLDGLRAKVAERRARLLLTDQGDLHKEQFLKAIDITFSALSEHILRYAALASKMAQEESRPARRDELFAIAANCEHIAHQPPASFWQALQLCYFVQLVLQIESNGHSVSFGRLDQYLYPWYRRDVELEQTLERERAIELLQSCWLKLLEVNKIRSGSHSKASAGSPLYQNVTIGGQRLLNGEPVDAVNPLSWAVLESCGRLRSTQPNLSVRYHAGMSNEFLDACVQVIRCGFGMPAFNNDEIVIDEFIKLGVSREDAYDYAAIGCIETAVGGKWGYRCTGMSFINFARVMLAALEGGRDATTGKVFLPQEKALSAGNFSHFSEVMDAWDNQIRYYTRKSIEIECVVDTVLEENAHDILCSALVDDCIERGKSIKQGGAKYDWVSGLQVGIANLGNSLAAVRRMVFEQGVVTQPQLAQALNNDFKGLTGEQLRQRLINSAPKYGNDDDDVDLLLARAYQTYIEELKHYHNTRFGRGPIGGTYYAGTSSISANVPFGAATMATPDGRKARTPLAEGASPASGTDRLGPTAVINSVGKLPVAKILGGVLLNQKLNPSTLDNLRDRQKLMQMLRTFFEVHKGWHVQYNIVSRETLLDAKAHPDKYRDLVVRVAGYSAFFTALSPDAQDDIIARTEHTL</sequence>
<dbReference type="Pfam" id="PF01228">
    <property type="entry name" value="Gly_radical"/>
    <property type="match status" value="1"/>
</dbReference>
<evidence type="ECO:0000256" key="4">
    <source>
        <dbReference type="PROSITE-ProRule" id="PRU00493"/>
    </source>
</evidence>
<dbReference type="NCBIfam" id="TIGR01774">
    <property type="entry name" value="PFL2-3"/>
    <property type="match status" value="1"/>
</dbReference>